<feature type="modified residue" description="4-aspartylphosphate" evidence="16">
    <location>
        <position position="60"/>
    </location>
</feature>
<dbReference type="OrthoDB" id="9813412at2"/>
<comment type="caution">
    <text evidence="20">The sequence shown here is derived from an EMBL/GenBank/DDBJ whole genome shotgun (WGS) entry which is preliminary data.</text>
</comment>
<dbReference type="EMBL" id="PNYA01000010">
    <property type="protein sequence ID" value="PMS19807.1"/>
    <property type="molecule type" value="Genomic_DNA"/>
</dbReference>
<evidence type="ECO:0000256" key="6">
    <source>
        <dbReference type="ARBA" id="ARBA00022485"/>
    </source>
</evidence>
<dbReference type="SUPFAM" id="SSF52172">
    <property type="entry name" value="CheY-like"/>
    <property type="match status" value="1"/>
</dbReference>
<dbReference type="GO" id="GO:0046983">
    <property type="term" value="F:protein dimerization activity"/>
    <property type="evidence" value="ECO:0007669"/>
    <property type="project" value="InterPro"/>
</dbReference>
<feature type="domain" description="PAC" evidence="19">
    <location>
        <begin position="217"/>
        <end position="268"/>
    </location>
</feature>
<dbReference type="CDD" id="cd16917">
    <property type="entry name" value="HATPase_UhpB-NarQ-NarX-like"/>
    <property type="match status" value="1"/>
</dbReference>
<keyword evidence="12" id="KW-0902">Two-component regulatory system</keyword>
<evidence type="ECO:0000259" key="18">
    <source>
        <dbReference type="PROSITE" id="PS50110"/>
    </source>
</evidence>
<dbReference type="CDD" id="cd00156">
    <property type="entry name" value="REC"/>
    <property type="match status" value="1"/>
</dbReference>
<evidence type="ECO:0000256" key="11">
    <source>
        <dbReference type="ARBA" id="ARBA00023004"/>
    </source>
</evidence>
<dbReference type="Pfam" id="PF07730">
    <property type="entry name" value="HisKA_3"/>
    <property type="match status" value="1"/>
</dbReference>
<dbReference type="InterPro" id="IPR013655">
    <property type="entry name" value="PAS_fold_3"/>
</dbReference>
<dbReference type="GO" id="GO:0000155">
    <property type="term" value="F:phosphorelay sensor kinase activity"/>
    <property type="evidence" value="ECO:0007669"/>
    <property type="project" value="InterPro"/>
</dbReference>
<dbReference type="GO" id="GO:0051539">
    <property type="term" value="F:4 iron, 4 sulfur cluster binding"/>
    <property type="evidence" value="ECO:0007669"/>
    <property type="project" value="UniProtKB-KW"/>
</dbReference>
<evidence type="ECO:0000256" key="9">
    <source>
        <dbReference type="ARBA" id="ARBA00022723"/>
    </source>
</evidence>
<dbReference type="PANTHER" id="PTHR24421">
    <property type="entry name" value="NITRATE/NITRITE SENSOR PROTEIN NARX-RELATED"/>
    <property type="match status" value="1"/>
</dbReference>
<comment type="cofactor">
    <cofactor evidence="2">
        <name>[4Fe-4S] cluster</name>
        <dbReference type="ChEBI" id="CHEBI:49883"/>
    </cofactor>
</comment>
<evidence type="ECO:0000256" key="3">
    <source>
        <dbReference type="ARBA" id="ARBA00004496"/>
    </source>
</evidence>
<keyword evidence="8" id="KW-0808">Transferase</keyword>
<keyword evidence="10" id="KW-0418">Kinase</keyword>
<dbReference type="InterPro" id="IPR005467">
    <property type="entry name" value="His_kinase_dom"/>
</dbReference>
<evidence type="ECO:0000256" key="13">
    <source>
        <dbReference type="ARBA" id="ARBA00023014"/>
    </source>
</evidence>
<dbReference type="Gene3D" id="3.40.50.2300">
    <property type="match status" value="1"/>
</dbReference>
<organism evidence="20 21">
    <name type="scientific">Trinickia dabaoshanensis</name>
    <dbReference type="NCBI Taxonomy" id="564714"/>
    <lineage>
        <taxon>Bacteria</taxon>
        <taxon>Pseudomonadati</taxon>
        <taxon>Pseudomonadota</taxon>
        <taxon>Betaproteobacteria</taxon>
        <taxon>Burkholderiales</taxon>
        <taxon>Burkholderiaceae</taxon>
        <taxon>Trinickia</taxon>
    </lineage>
</organism>
<accession>A0A2N7VRM4</accession>
<dbReference type="PANTHER" id="PTHR24421:SF59">
    <property type="entry name" value="OXYGEN SENSOR HISTIDINE KINASE NREB"/>
    <property type="match status" value="1"/>
</dbReference>
<dbReference type="InterPro" id="IPR001789">
    <property type="entry name" value="Sig_transdc_resp-reg_receiver"/>
</dbReference>
<dbReference type="InterPro" id="IPR003594">
    <property type="entry name" value="HATPase_dom"/>
</dbReference>
<dbReference type="Gene3D" id="3.30.450.20">
    <property type="entry name" value="PAS domain"/>
    <property type="match status" value="1"/>
</dbReference>
<protein>
    <recommendedName>
        <fullName evidence="5">Oxygen sensor histidine kinase NreB</fullName>
        <ecNumber evidence="4">2.7.13.3</ecNumber>
    </recommendedName>
    <alternativeName>
        <fullName evidence="15">Nitrogen regulation protein B</fullName>
    </alternativeName>
</protein>
<evidence type="ECO:0000256" key="5">
    <source>
        <dbReference type="ARBA" id="ARBA00017322"/>
    </source>
</evidence>
<dbReference type="CDD" id="cd00130">
    <property type="entry name" value="PAS"/>
    <property type="match status" value="1"/>
</dbReference>
<keyword evidence="11" id="KW-0408">Iron</keyword>
<dbReference type="RefSeq" id="WP_102645880.1">
    <property type="nucleotide sequence ID" value="NZ_PNYA01000010.1"/>
</dbReference>
<keyword evidence="16" id="KW-0597">Phosphoprotein</keyword>
<keyword evidence="6" id="KW-0004">4Fe-4S</keyword>
<evidence type="ECO:0000313" key="21">
    <source>
        <dbReference type="Proteomes" id="UP000235616"/>
    </source>
</evidence>
<dbReference type="AlphaFoldDB" id="A0A2N7VRM4"/>
<dbReference type="PRINTS" id="PR00344">
    <property type="entry name" value="BCTRLSENSOR"/>
</dbReference>
<evidence type="ECO:0000256" key="10">
    <source>
        <dbReference type="ARBA" id="ARBA00022777"/>
    </source>
</evidence>
<comment type="function">
    <text evidence="14">Member of the two-component regulatory system NreB/NreC involved in the control of dissimilatory nitrate/nitrite reduction in response to oxygen. NreB functions as a direct oxygen sensor histidine kinase which is autophosphorylated, in the absence of oxygen, probably at the conserved histidine residue, and transfers its phosphate group probably to a conserved aspartate residue of NreC. NreB/NreC activates the expression of the nitrate (narGHJI) and nitrite (nir) reductase operons, as well as the putative nitrate transporter gene narT.</text>
</comment>
<dbReference type="InterPro" id="IPR036890">
    <property type="entry name" value="HATPase_C_sf"/>
</dbReference>
<dbReference type="SUPFAM" id="SSF55874">
    <property type="entry name" value="ATPase domain of HSP90 chaperone/DNA topoisomerase II/histidine kinase"/>
    <property type="match status" value="1"/>
</dbReference>
<dbReference type="InterPro" id="IPR011712">
    <property type="entry name" value="Sig_transdc_His_kin_sub3_dim/P"/>
</dbReference>
<dbReference type="Pfam" id="PF02518">
    <property type="entry name" value="HATPase_c"/>
    <property type="match status" value="1"/>
</dbReference>
<evidence type="ECO:0000256" key="15">
    <source>
        <dbReference type="ARBA" id="ARBA00030800"/>
    </source>
</evidence>
<evidence type="ECO:0000259" key="19">
    <source>
        <dbReference type="PROSITE" id="PS50113"/>
    </source>
</evidence>
<dbReference type="PROSITE" id="PS50109">
    <property type="entry name" value="HIS_KIN"/>
    <property type="match status" value="1"/>
</dbReference>
<feature type="domain" description="Response regulatory" evidence="18">
    <location>
        <begin position="8"/>
        <end position="127"/>
    </location>
</feature>
<reference evidence="20 21" key="1">
    <citation type="submission" date="2018-01" db="EMBL/GenBank/DDBJ databases">
        <title>Whole genome analyses suggest that Burkholderia sensu lato contains two further novel genera in the rhizoxinica-symbiotica group Mycetohabitans gen. nov., and Trinickia gen. nov.: implications for the evolution of diazotrophy and nodulation in the Burkholderiaceae.</title>
        <authorList>
            <person name="Estrada-de los Santos P."/>
            <person name="Palmer M."/>
            <person name="Chavez-Ramirez B."/>
            <person name="Beukes C."/>
            <person name="Steenkamp E.T."/>
            <person name="Hirsch A.M."/>
            <person name="Manyaka P."/>
            <person name="Maluk M."/>
            <person name="Lafos M."/>
            <person name="Crook M."/>
            <person name="Gross E."/>
            <person name="Simon M.F."/>
            <person name="Bueno dos Reis Junior F."/>
            <person name="Poole P.S."/>
            <person name="Venter S.N."/>
            <person name="James E.K."/>
        </authorList>
    </citation>
    <scope>NUCLEOTIDE SEQUENCE [LARGE SCALE GENOMIC DNA]</scope>
    <source>
        <strain evidence="20 21">GIMN1.004</strain>
    </source>
</reference>
<keyword evidence="9" id="KW-0479">Metal-binding</keyword>
<dbReference type="NCBIfam" id="TIGR00229">
    <property type="entry name" value="sensory_box"/>
    <property type="match status" value="1"/>
</dbReference>
<evidence type="ECO:0000256" key="12">
    <source>
        <dbReference type="ARBA" id="ARBA00023012"/>
    </source>
</evidence>
<evidence type="ECO:0000259" key="17">
    <source>
        <dbReference type="PROSITE" id="PS50109"/>
    </source>
</evidence>
<dbReference type="Gene3D" id="1.20.5.1930">
    <property type="match status" value="1"/>
</dbReference>
<dbReference type="PROSITE" id="PS50113">
    <property type="entry name" value="PAC"/>
    <property type="match status" value="1"/>
</dbReference>
<evidence type="ECO:0000313" key="20">
    <source>
        <dbReference type="EMBL" id="PMS19807.1"/>
    </source>
</evidence>
<dbReference type="InterPro" id="IPR000700">
    <property type="entry name" value="PAS-assoc_C"/>
</dbReference>
<evidence type="ECO:0000256" key="14">
    <source>
        <dbReference type="ARBA" id="ARBA00024827"/>
    </source>
</evidence>
<dbReference type="PROSITE" id="PS50110">
    <property type="entry name" value="RESPONSE_REGULATORY"/>
    <property type="match status" value="1"/>
</dbReference>
<comment type="subcellular location">
    <subcellularLocation>
        <location evidence="3">Cytoplasm</location>
    </subcellularLocation>
</comment>
<comment type="catalytic activity">
    <reaction evidence="1">
        <text>ATP + protein L-histidine = ADP + protein N-phospho-L-histidine.</text>
        <dbReference type="EC" id="2.7.13.3"/>
    </reaction>
</comment>
<evidence type="ECO:0000256" key="16">
    <source>
        <dbReference type="PROSITE-ProRule" id="PRU00169"/>
    </source>
</evidence>
<gene>
    <name evidence="20" type="ORF">C0Z18_13385</name>
</gene>
<dbReference type="GO" id="GO:0016020">
    <property type="term" value="C:membrane"/>
    <property type="evidence" value="ECO:0007669"/>
    <property type="project" value="InterPro"/>
</dbReference>
<keyword evidence="21" id="KW-1185">Reference proteome</keyword>
<keyword evidence="7" id="KW-0963">Cytoplasm</keyword>
<dbReference type="Pfam" id="PF00072">
    <property type="entry name" value="Response_reg"/>
    <property type="match status" value="1"/>
</dbReference>
<evidence type="ECO:0000256" key="2">
    <source>
        <dbReference type="ARBA" id="ARBA00001966"/>
    </source>
</evidence>
<dbReference type="Pfam" id="PF08447">
    <property type="entry name" value="PAS_3"/>
    <property type="match status" value="1"/>
</dbReference>
<dbReference type="InterPro" id="IPR000014">
    <property type="entry name" value="PAS"/>
</dbReference>
<dbReference type="InterPro" id="IPR035965">
    <property type="entry name" value="PAS-like_dom_sf"/>
</dbReference>
<dbReference type="InterPro" id="IPR004358">
    <property type="entry name" value="Sig_transdc_His_kin-like_C"/>
</dbReference>
<evidence type="ECO:0000256" key="8">
    <source>
        <dbReference type="ARBA" id="ARBA00022679"/>
    </source>
</evidence>
<dbReference type="Proteomes" id="UP000235616">
    <property type="component" value="Unassembled WGS sequence"/>
</dbReference>
<feature type="domain" description="Histidine kinase" evidence="17">
    <location>
        <begin position="399"/>
        <end position="488"/>
    </location>
</feature>
<dbReference type="InterPro" id="IPR011006">
    <property type="entry name" value="CheY-like_superfamily"/>
</dbReference>
<dbReference type="EC" id="2.7.13.3" evidence="4"/>
<keyword evidence="13" id="KW-0411">Iron-sulfur</keyword>
<name>A0A2N7VRM4_9BURK</name>
<evidence type="ECO:0000256" key="1">
    <source>
        <dbReference type="ARBA" id="ARBA00000085"/>
    </source>
</evidence>
<evidence type="ECO:0000256" key="4">
    <source>
        <dbReference type="ARBA" id="ARBA00012438"/>
    </source>
</evidence>
<dbReference type="SUPFAM" id="SSF55785">
    <property type="entry name" value="PYP-like sensor domain (PAS domain)"/>
    <property type="match status" value="1"/>
</dbReference>
<dbReference type="Gene3D" id="3.30.565.10">
    <property type="entry name" value="Histidine kinase-like ATPase, C-terminal domain"/>
    <property type="match status" value="1"/>
</dbReference>
<dbReference type="InterPro" id="IPR050482">
    <property type="entry name" value="Sensor_HK_TwoCompSys"/>
</dbReference>
<dbReference type="SMART" id="SM00387">
    <property type="entry name" value="HATPase_c"/>
    <property type="match status" value="1"/>
</dbReference>
<dbReference type="SMART" id="SM00448">
    <property type="entry name" value="REC"/>
    <property type="match status" value="1"/>
</dbReference>
<dbReference type="GO" id="GO:0046872">
    <property type="term" value="F:metal ion binding"/>
    <property type="evidence" value="ECO:0007669"/>
    <property type="project" value="UniProtKB-KW"/>
</dbReference>
<evidence type="ECO:0000256" key="7">
    <source>
        <dbReference type="ARBA" id="ARBA00022490"/>
    </source>
</evidence>
<proteinExistence type="predicted"/>
<sequence length="492" mass="54600">MSAPREIRILLVEDDLVDRIASKRALAADSERQYVFIEADTGEQGLQLAAQQRPDCILLDYHLPDQTGLEFLEALAQENGEVSVPVMVLTGGSSAALAVELMRRGARDYLTKDADRNYLGQISAAIERMLGAQRLLEAKRAAEARFRTLVEQIQAITYIWSTAQNRLEYVSPQIAMLGFTAEEWLSGPSFHEMHVHPEDRDRVIEAVTASRANREPLSIEYRMTAKDGKIFWFRDEAQVIHDGSARPPIQGILLDVTHSKLAEQTLQRSQAELRSLAAHQERIKENERKRIAQEIHDELGSLLTGIKAYVSVSVERTLQAGGTADPLLVDATRLADDAIGAVRRVITDLRPSVLDQLGVWEAMKWYANQIQTRSDLMCDCSIDSALSARSIDAELSTMLFRVVQEALTNTVRHANASHVSIRAQARNGEIVIEVKDNGKGIARKDPVSGQSWGIFGMHERARHFGGSLTISGRPGDGTTVELRIPIEDTDGH</sequence>
<dbReference type="GO" id="GO:0005737">
    <property type="term" value="C:cytoplasm"/>
    <property type="evidence" value="ECO:0007669"/>
    <property type="project" value="UniProtKB-SubCell"/>
</dbReference>